<comment type="subcellular location">
    <subcellularLocation>
        <location evidence="1">Host cytoplasm</location>
    </subcellularLocation>
    <subcellularLocation>
        <location evidence="2">Virion</location>
    </subcellularLocation>
</comment>
<proteinExistence type="predicted"/>
<evidence type="ECO:0000256" key="3">
    <source>
        <dbReference type="ARBA" id="ARBA00022844"/>
    </source>
</evidence>
<dbReference type="Pfam" id="PF00915">
    <property type="entry name" value="Calici_coat"/>
    <property type="match status" value="1"/>
</dbReference>
<feature type="non-terminal residue" evidence="6">
    <location>
        <position position="85"/>
    </location>
</feature>
<reference evidence="6" key="1">
    <citation type="submission" date="2013-03" db="EMBL/GenBank/DDBJ databases">
        <title>Clinical characteristics and genetic diversity of noroviruses in adults with acute gastroenteritis in Beijing of China of 2008-2009.</title>
        <authorList>
            <person name="Tian G."/>
            <person name="Jin M."/>
            <person name="Duan Z."/>
            <person name="Wang J."/>
        </authorList>
    </citation>
    <scope>NUCLEOTIDE SEQUENCE</scope>
    <source>
        <strain evidence="6">Hu/GI/56450/Beijing/10/2008/CHN</strain>
    </source>
</reference>
<dbReference type="InterPro" id="IPR004005">
    <property type="entry name" value="Calicivirus_coat"/>
</dbReference>
<dbReference type="EMBL" id="KC752570">
    <property type="protein sequence ID" value="AGN95588.1"/>
    <property type="molecule type" value="Genomic_RNA"/>
</dbReference>
<keyword evidence="3" id="KW-0946">Virion</keyword>
<name>R9W6Q0_NORV</name>
<evidence type="ECO:0000259" key="5">
    <source>
        <dbReference type="Pfam" id="PF00915"/>
    </source>
</evidence>
<organism evidence="6">
    <name type="scientific">Norovirus Hu/GI/56450/Beijing/10/2008/CHN</name>
    <dbReference type="NCBI Taxonomy" id="1345281"/>
    <lineage>
        <taxon>Viruses</taxon>
        <taxon>Riboviria</taxon>
        <taxon>Orthornavirae</taxon>
        <taxon>Pisuviricota</taxon>
        <taxon>Pisoniviricetes</taxon>
        <taxon>Picornavirales</taxon>
        <taxon>Caliciviridae</taxon>
        <taxon>Norovirus</taxon>
        <taxon>Norovirus norwalkense</taxon>
        <taxon>Norwalk virus</taxon>
    </lineage>
</organism>
<keyword evidence="4" id="KW-1035">Host cytoplasm</keyword>
<dbReference type="Gene3D" id="2.60.120.20">
    <property type="match status" value="1"/>
</dbReference>
<feature type="non-terminal residue" evidence="6">
    <location>
        <position position="1"/>
    </location>
</feature>
<dbReference type="SUPFAM" id="SSF88633">
    <property type="entry name" value="Positive stranded ssRNA viruses"/>
    <property type="match status" value="1"/>
</dbReference>
<evidence type="ECO:0000313" key="6">
    <source>
        <dbReference type="EMBL" id="AGN95588.1"/>
    </source>
</evidence>
<dbReference type="InterPro" id="IPR029053">
    <property type="entry name" value="Viral_coat"/>
</dbReference>
<evidence type="ECO:0000256" key="1">
    <source>
        <dbReference type="ARBA" id="ARBA00004192"/>
    </source>
</evidence>
<dbReference type="GO" id="GO:0030430">
    <property type="term" value="C:host cell cytoplasm"/>
    <property type="evidence" value="ECO:0007669"/>
    <property type="project" value="UniProtKB-SubCell"/>
</dbReference>
<protein>
    <submittedName>
        <fullName evidence="6">Capsid protein</fullName>
    </submittedName>
</protein>
<evidence type="ECO:0000256" key="2">
    <source>
        <dbReference type="ARBA" id="ARBA00004328"/>
    </source>
</evidence>
<feature type="domain" description="Calicivirus coat protein" evidence="5">
    <location>
        <begin position="1"/>
        <end position="85"/>
    </location>
</feature>
<dbReference type="GO" id="GO:0044423">
    <property type="term" value="C:virion component"/>
    <property type="evidence" value="ECO:0007669"/>
    <property type="project" value="UniProtKB-KW"/>
</dbReference>
<evidence type="ECO:0000256" key="4">
    <source>
        <dbReference type="ARBA" id="ARBA00023200"/>
    </source>
</evidence>
<sequence>DGGTGARHLVPEINTDDPISIDPVAASSTALATAGPFNLIDPWIINNSAPVTQGEFIISPLNTPGFVLFDLGEFTHLNPFLSHLS</sequence>
<accession>R9W6Q0</accession>